<feature type="region of interest" description="Disordered" evidence="5">
    <location>
        <begin position="1"/>
        <end position="52"/>
    </location>
</feature>
<dbReference type="Pfam" id="PF00440">
    <property type="entry name" value="TetR_N"/>
    <property type="match status" value="1"/>
</dbReference>
<dbReference type="PANTHER" id="PTHR30055:SF238">
    <property type="entry name" value="MYCOFACTOCIN BIOSYNTHESIS TRANSCRIPTIONAL REGULATOR MFTR-RELATED"/>
    <property type="match status" value="1"/>
</dbReference>
<dbReference type="RefSeq" id="WP_143921207.1">
    <property type="nucleotide sequence ID" value="NZ_VLTK01000002.1"/>
</dbReference>
<gene>
    <name evidence="7" type="ORF">FO013_03655</name>
</gene>
<evidence type="ECO:0000259" key="6">
    <source>
        <dbReference type="PROSITE" id="PS50977"/>
    </source>
</evidence>
<dbReference type="AlphaFoldDB" id="A0A556CMJ0"/>
<organism evidence="7 8">
    <name type="scientific">Brevibacterium aurantiacum</name>
    <dbReference type="NCBI Taxonomy" id="273384"/>
    <lineage>
        <taxon>Bacteria</taxon>
        <taxon>Bacillati</taxon>
        <taxon>Actinomycetota</taxon>
        <taxon>Actinomycetes</taxon>
        <taxon>Micrococcales</taxon>
        <taxon>Brevibacteriaceae</taxon>
        <taxon>Brevibacterium</taxon>
    </lineage>
</organism>
<keyword evidence="2 4" id="KW-0238">DNA-binding</keyword>
<feature type="domain" description="HTH tetR-type" evidence="6">
    <location>
        <begin position="49"/>
        <end position="109"/>
    </location>
</feature>
<dbReference type="PROSITE" id="PS01081">
    <property type="entry name" value="HTH_TETR_1"/>
    <property type="match status" value="1"/>
</dbReference>
<sequence>MNSTSSGEPTRADSAAAEPGRAADSAAPDPVETTGHADQPEGLRERKKRERGQALRQAALELALENGYANVTIEDICERCGVSRRTFFNYFSSKEEALLGRADTVFDDEDQPDIEAFEAGGPSGRLLADLQHLLASVVRTRLNRREEMHQYHQLLKQDPSLMQVQMSRMGNNERLFREMIQRRLDGATTTSGAPATDENSAATSATKATSDDSGSGHCHDDGDGVSVSIRAEALAALAMMSIKATFMRLRKVEGDPAPVIEELFDELRDIFEEESA</sequence>
<dbReference type="Gene3D" id="1.10.357.10">
    <property type="entry name" value="Tetracycline Repressor, domain 2"/>
    <property type="match status" value="1"/>
</dbReference>
<evidence type="ECO:0000256" key="3">
    <source>
        <dbReference type="ARBA" id="ARBA00023163"/>
    </source>
</evidence>
<keyword evidence="1" id="KW-0805">Transcription regulation</keyword>
<feature type="compositionally biased region" description="Polar residues" evidence="5">
    <location>
        <begin position="187"/>
        <end position="199"/>
    </location>
</feature>
<feature type="DNA-binding region" description="H-T-H motif" evidence="4">
    <location>
        <begin position="72"/>
        <end position="91"/>
    </location>
</feature>
<dbReference type="OrthoDB" id="8688418at2"/>
<dbReference type="Proteomes" id="UP000316406">
    <property type="component" value="Unassembled WGS sequence"/>
</dbReference>
<dbReference type="PRINTS" id="PR00455">
    <property type="entry name" value="HTHTETR"/>
</dbReference>
<dbReference type="GO" id="GO:0003700">
    <property type="term" value="F:DNA-binding transcription factor activity"/>
    <property type="evidence" value="ECO:0007669"/>
    <property type="project" value="TreeGrafter"/>
</dbReference>
<protein>
    <submittedName>
        <fullName evidence="7">TetR/AcrR family transcriptional regulator</fullName>
    </submittedName>
</protein>
<proteinExistence type="predicted"/>
<evidence type="ECO:0000313" key="7">
    <source>
        <dbReference type="EMBL" id="TSI18654.1"/>
    </source>
</evidence>
<keyword evidence="3" id="KW-0804">Transcription</keyword>
<dbReference type="InterPro" id="IPR050109">
    <property type="entry name" value="HTH-type_TetR-like_transc_reg"/>
</dbReference>
<dbReference type="SUPFAM" id="SSF46689">
    <property type="entry name" value="Homeodomain-like"/>
    <property type="match status" value="1"/>
</dbReference>
<evidence type="ECO:0000256" key="4">
    <source>
        <dbReference type="PROSITE-ProRule" id="PRU00335"/>
    </source>
</evidence>
<evidence type="ECO:0000256" key="5">
    <source>
        <dbReference type="SAM" id="MobiDB-lite"/>
    </source>
</evidence>
<dbReference type="GO" id="GO:0000976">
    <property type="term" value="F:transcription cis-regulatory region binding"/>
    <property type="evidence" value="ECO:0007669"/>
    <property type="project" value="TreeGrafter"/>
</dbReference>
<dbReference type="InterPro" id="IPR009057">
    <property type="entry name" value="Homeodomain-like_sf"/>
</dbReference>
<evidence type="ECO:0000256" key="2">
    <source>
        <dbReference type="ARBA" id="ARBA00023125"/>
    </source>
</evidence>
<feature type="compositionally biased region" description="Low complexity" evidence="5">
    <location>
        <begin position="200"/>
        <end position="216"/>
    </location>
</feature>
<name>A0A556CMJ0_BREAU</name>
<keyword evidence="8" id="KW-1185">Reference proteome</keyword>
<reference evidence="7 8" key="1">
    <citation type="submission" date="2019-07" db="EMBL/GenBank/DDBJ databases">
        <title>Draft genome sequence of Brevibacterium aurantiacum XU54 isolated from Xinjiang China.</title>
        <authorList>
            <person name="Xu X."/>
        </authorList>
    </citation>
    <scope>NUCLEOTIDE SEQUENCE [LARGE SCALE GENOMIC DNA]</scope>
    <source>
        <strain evidence="7 8">XU54</strain>
    </source>
</reference>
<evidence type="ECO:0000256" key="1">
    <source>
        <dbReference type="ARBA" id="ARBA00023015"/>
    </source>
</evidence>
<dbReference type="PROSITE" id="PS50977">
    <property type="entry name" value="HTH_TETR_2"/>
    <property type="match status" value="1"/>
</dbReference>
<dbReference type="InterPro" id="IPR023772">
    <property type="entry name" value="DNA-bd_HTH_TetR-type_CS"/>
</dbReference>
<accession>A0A556CMJ0</accession>
<comment type="caution">
    <text evidence="7">The sequence shown here is derived from an EMBL/GenBank/DDBJ whole genome shotgun (WGS) entry which is preliminary data.</text>
</comment>
<dbReference type="PANTHER" id="PTHR30055">
    <property type="entry name" value="HTH-TYPE TRANSCRIPTIONAL REGULATOR RUTR"/>
    <property type="match status" value="1"/>
</dbReference>
<dbReference type="EMBL" id="VLTK01000002">
    <property type="protein sequence ID" value="TSI18654.1"/>
    <property type="molecule type" value="Genomic_DNA"/>
</dbReference>
<evidence type="ECO:0000313" key="8">
    <source>
        <dbReference type="Proteomes" id="UP000316406"/>
    </source>
</evidence>
<dbReference type="InterPro" id="IPR001647">
    <property type="entry name" value="HTH_TetR"/>
</dbReference>
<feature type="region of interest" description="Disordered" evidence="5">
    <location>
        <begin position="187"/>
        <end position="223"/>
    </location>
</feature>